<proteinExistence type="predicted"/>
<feature type="domain" description="TauD/TfdA-like" evidence="2">
    <location>
        <begin position="20"/>
        <end position="146"/>
    </location>
</feature>
<dbReference type="InterPro" id="IPR003819">
    <property type="entry name" value="TauD/TfdA-like"/>
</dbReference>
<evidence type="ECO:0000313" key="4">
    <source>
        <dbReference type="Proteomes" id="UP000190198"/>
    </source>
</evidence>
<protein>
    <recommendedName>
        <fullName evidence="2">TauD/TfdA-like domain-containing protein</fullName>
    </recommendedName>
</protein>
<dbReference type="SUPFAM" id="SSF51197">
    <property type="entry name" value="Clavaminate synthase-like"/>
    <property type="match status" value="1"/>
</dbReference>
<reference evidence="3 4" key="1">
    <citation type="submission" date="2016-11" db="EMBL/GenBank/DDBJ databases">
        <title>Mixed transmission modes and dynamic genome evolution in an obligate animal-bacterial symbiosis.</title>
        <authorList>
            <person name="Russell S.L."/>
            <person name="Corbett-Detig R.B."/>
            <person name="Cavanaugh C.M."/>
        </authorList>
    </citation>
    <scope>NUCLEOTIDE SEQUENCE [LARGE SCALE GENOMIC DNA]</scope>
    <source>
        <strain evidence="3">Sp-SM6</strain>
    </source>
</reference>
<sequence>MTWDPARWRAEFNVTGEEALWKRLNKVENIEFTLDNTGLLHLRDMTTAIEMTDGGENAFSNGMLTHLSHIPPHPKYNVDNVFCKSSNRIYFGNGDLISDSVIIQLIDCYDEFLYAHKWKTGDLLLVDNKRYMHGRNMFDKAGKREIFTRFGWVRKAL</sequence>
<dbReference type="Proteomes" id="UP000190198">
    <property type="component" value="Unassembled WGS sequence"/>
</dbReference>
<dbReference type="OrthoDB" id="9769888at2"/>
<name>A0A1T2KVN0_9GAMM</name>
<evidence type="ECO:0000259" key="2">
    <source>
        <dbReference type="Pfam" id="PF02668"/>
    </source>
</evidence>
<comment type="caution">
    <text evidence="3">The sequence shown here is derived from an EMBL/GenBank/DDBJ whole genome shotgun (WGS) entry which is preliminary data.</text>
</comment>
<keyword evidence="4" id="KW-1185">Reference proteome</keyword>
<accession>A0A1T2KVN0</accession>
<keyword evidence="1" id="KW-0560">Oxidoreductase</keyword>
<dbReference type="Pfam" id="PF02668">
    <property type="entry name" value="TauD"/>
    <property type="match status" value="1"/>
</dbReference>
<dbReference type="EMBL" id="MPRK01000303">
    <property type="protein sequence ID" value="OOZ36872.1"/>
    <property type="molecule type" value="Genomic_DNA"/>
</dbReference>
<dbReference type="GO" id="GO:0016706">
    <property type="term" value="F:2-oxoglutarate-dependent dioxygenase activity"/>
    <property type="evidence" value="ECO:0007669"/>
    <property type="project" value="UniProtKB-ARBA"/>
</dbReference>
<organism evidence="3 4">
    <name type="scientific">Solemya elarraichensis gill symbiont</name>
    <dbReference type="NCBI Taxonomy" id="1918949"/>
    <lineage>
        <taxon>Bacteria</taxon>
        <taxon>Pseudomonadati</taxon>
        <taxon>Pseudomonadota</taxon>
        <taxon>Gammaproteobacteria</taxon>
        <taxon>sulfur-oxidizing symbionts</taxon>
    </lineage>
</organism>
<dbReference type="AlphaFoldDB" id="A0A1T2KVN0"/>
<evidence type="ECO:0000313" key="3">
    <source>
        <dbReference type="EMBL" id="OOZ36872.1"/>
    </source>
</evidence>
<evidence type="ECO:0000256" key="1">
    <source>
        <dbReference type="ARBA" id="ARBA00023002"/>
    </source>
</evidence>
<gene>
    <name evidence="3" type="ORF">BOW52_10515</name>
</gene>
<dbReference type="InterPro" id="IPR042098">
    <property type="entry name" value="TauD-like_sf"/>
</dbReference>
<dbReference type="Gene3D" id="3.60.130.10">
    <property type="entry name" value="Clavaminate synthase-like"/>
    <property type="match status" value="1"/>
</dbReference>